<dbReference type="AlphaFoldDB" id="A0A430ACV0"/>
<protein>
    <recommendedName>
        <fullName evidence="4">Maltodextrose utilization protein MalA</fullName>
    </recommendedName>
</protein>
<comment type="caution">
    <text evidence="2">The sequence shown here is derived from an EMBL/GenBank/DDBJ whole genome shotgun (WGS) entry which is preliminary data.</text>
</comment>
<evidence type="ECO:0000256" key="1">
    <source>
        <dbReference type="SAM" id="Phobius"/>
    </source>
</evidence>
<proteinExistence type="predicted"/>
<feature type="transmembrane region" description="Helical" evidence="1">
    <location>
        <begin position="217"/>
        <end position="235"/>
    </location>
</feature>
<dbReference type="RefSeq" id="WP_126830908.1">
    <property type="nucleotide sequence ID" value="NZ_CBCRYB010000007.1"/>
</dbReference>
<evidence type="ECO:0008006" key="4">
    <source>
        <dbReference type="Google" id="ProtNLM"/>
    </source>
</evidence>
<organism evidence="2 3">
    <name type="scientific">Vagococcus fessus</name>
    <dbReference type="NCBI Taxonomy" id="120370"/>
    <lineage>
        <taxon>Bacteria</taxon>
        <taxon>Bacillati</taxon>
        <taxon>Bacillota</taxon>
        <taxon>Bacilli</taxon>
        <taxon>Lactobacillales</taxon>
        <taxon>Enterococcaceae</taxon>
        <taxon>Vagococcus</taxon>
    </lineage>
</organism>
<evidence type="ECO:0000313" key="3">
    <source>
        <dbReference type="Proteomes" id="UP000287101"/>
    </source>
</evidence>
<reference evidence="2 3" key="1">
    <citation type="submission" date="2017-05" db="EMBL/GenBank/DDBJ databases">
        <title>Vagococcus spp. assemblies.</title>
        <authorList>
            <person name="Gulvik C.A."/>
        </authorList>
    </citation>
    <scope>NUCLEOTIDE SEQUENCE [LARGE SCALE GENOMIC DNA]</scope>
    <source>
        <strain evidence="2 3">CCUG 41755</strain>
    </source>
</reference>
<feature type="transmembrane region" description="Helical" evidence="1">
    <location>
        <begin position="169"/>
        <end position="197"/>
    </location>
</feature>
<name>A0A430ACV0_9ENTE</name>
<keyword evidence="3" id="KW-1185">Reference proteome</keyword>
<keyword evidence="1" id="KW-0812">Transmembrane</keyword>
<feature type="transmembrane region" description="Helical" evidence="1">
    <location>
        <begin position="241"/>
        <end position="263"/>
    </location>
</feature>
<accession>A0A430ACV0</accession>
<gene>
    <name evidence="2" type="ORF">CBF31_03210</name>
</gene>
<evidence type="ECO:0000313" key="2">
    <source>
        <dbReference type="EMBL" id="RSU05039.1"/>
    </source>
</evidence>
<dbReference type="OrthoDB" id="2287686at2"/>
<feature type="transmembrane region" description="Helical" evidence="1">
    <location>
        <begin position="32"/>
        <end position="52"/>
    </location>
</feature>
<sequence>MTNLPFPLNYIKNSMRPETVFTGRKSLKLTQILVIFIFLTSLLLIPVTLNVAKNPNISLETLMPDAFSQLDKRTMTAIKEADISEGQLNETAHTFLNEDKTVGFNLTKKEMDNLSSGISFNQTGMSLKDKSGYTFDVAYSKSFSLATSQTLDEFKNSISQEWLTQNKGFVALTLIMMSAGMIFMSELMLVIGGAFFIWVTRFNEASSIKTFRESVTLILNAMGLSSVLAMVVGLIKFDMTIVLSIQSLGLVVMLLAVFVKTRFNEDQTLRKMKQA</sequence>
<keyword evidence="1" id="KW-1133">Transmembrane helix</keyword>
<keyword evidence="1" id="KW-0472">Membrane</keyword>
<dbReference type="EMBL" id="NGJY01000001">
    <property type="protein sequence ID" value="RSU05039.1"/>
    <property type="molecule type" value="Genomic_DNA"/>
</dbReference>
<dbReference type="Proteomes" id="UP000287101">
    <property type="component" value="Unassembled WGS sequence"/>
</dbReference>